<feature type="compositionally biased region" description="Pro residues" evidence="2">
    <location>
        <begin position="11"/>
        <end position="21"/>
    </location>
</feature>
<gene>
    <name evidence="4" type="primary">Dscam2_63</name>
    <name evidence="4" type="ORF">CEXT_268561</name>
</gene>
<dbReference type="GO" id="GO:0007156">
    <property type="term" value="P:homophilic cell adhesion via plasma membrane adhesion molecules"/>
    <property type="evidence" value="ECO:0007669"/>
    <property type="project" value="TreeGrafter"/>
</dbReference>
<proteinExistence type="predicted"/>
<dbReference type="Pfam" id="PF07679">
    <property type="entry name" value="I-set"/>
    <property type="match status" value="1"/>
</dbReference>
<reference evidence="4 5" key="1">
    <citation type="submission" date="2021-06" db="EMBL/GenBank/DDBJ databases">
        <title>Caerostris extrusa draft genome.</title>
        <authorList>
            <person name="Kono N."/>
            <person name="Arakawa K."/>
        </authorList>
    </citation>
    <scope>NUCLEOTIDE SEQUENCE [LARGE SCALE GENOMIC DNA]</scope>
</reference>
<dbReference type="GO" id="GO:0007411">
    <property type="term" value="P:axon guidance"/>
    <property type="evidence" value="ECO:0007669"/>
    <property type="project" value="TreeGrafter"/>
</dbReference>
<dbReference type="Proteomes" id="UP001054945">
    <property type="component" value="Unassembled WGS sequence"/>
</dbReference>
<feature type="non-terminal residue" evidence="4">
    <location>
        <position position="1"/>
    </location>
</feature>
<dbReference type="SUPFAM" id="SSF48726">
    <property type="entry name" value="Immunoglobulin"/>
    <property type="match status" value="1"/>
</dbReference>
<evidence type="ECO:0000256" key="1">
    <source>
        <dbReference type="ARBA" id="ARBA00023319"/>
    </source>
</evidence>
<dbReference type="EMBL" id="BPLR01018613">
    <property type="protein sequence ID" value="GIZ01006.1"/>
    <property type="molecule type" value="Genomic_DNA"/>
</dbReference>
<dbReference type="InterPro" id="IPR013098">
    <property type="entry name" value="Ig_I-set"/>
</dbReference>
<feature type="domain" description="Ig-like" evidence="3">
    <location>
        <begin position="116"/>
        <end position="181"/>
    </location>
</feature>
<feature type="region of interest" description="Disordered" evidence="2">
    <location>
        <begin position="1"/>
        <end position="26"/>
    </location>
</feature>
<sequence>KRSPHHITFPSNPPLQPPNTPPNSSISTLHDSDGCWCTTPYGTCTSRARTSVHRLAPHRLAHKHANPILLRNRLPCNNYLGSGPTHQSSYLASRTKSLILAIQSPSDASPRAIHYPKITWTADGENIPSSTRLRLGDFVTQDGSVVHSFLNISSVEVGDGKEYACNAESDFGRAFHQARLNVPSSPVGRPFQNKTALVGQTAVFVCPVAGYPPVTFCMGESAVCRFCCQSESTFQSVFQIDPGLQNGRSGNDYALSFATGFPCSELCQSIGVIHGVLLSILDRRCLP</sequence>
<dbReference type="PANTHER" id="PTHR10075">
    <property type="entry name" value="BASIGIN RELATED"/>
    <property type="match status" value="1"/>
</dbReference>
<dbReference type="PROSITE" id="PS50835">
    <property type="entry name" value="IG_LIKE"/>
    <property type="match status" value="1"/>
</dbReference>
<evidence type="ECO:0000313" key="5">
    <source>
        <dbReference type="Proteomes" id="UP001054945"/>
    </source>
</evidence>
<organism evidence="4 5">
    <name type="scientific">Caerostris extrusa</name>
    <name type="common">Bark spider</name>
    <name type="synonym">Caerostris bankana</name>
    <dbReference type="NCBI Taxonomy" id="172846"/>
    <lineage>
        <taxon>Eukaryota</taxon>
        <taxon>Metazoa</taxon>
        <taxon>Ecdysozoa</taxon>
        <taxon>Arthropoda</taxon>
        <taxon>Chelicerata</taxon>
        <taxon>Arachnida</taxon>
        <taxon>Araneae</taxon>
        <taxon>Araneomorphae</taxon>
        <taxon>Entelegynae</taxon>
        <taxon>Araneoidea</taxon>
        <taxon>Araneidae</taxon>
        <taxon>Caerostris</taxon>
    </lineage>
</organism>
<keyword evidence="5" id="KW-1185">Reference proteome</keyword>
<evidence type="ECO:0000313" key="4">
    <source>
        <dbReference type="EMBL" id="GIZ01006.1"/>
    </source>
</evidence>
<dbReference type="InterPro" id="IPR036179">
    <property type="entry name" value="Ig-like_dom_sf"/>
</dbReference>
<keyword evidence="1" id="KW-0393">Immunoglobulin domain</keyword>
<dbReference type="Gene3D" id="2.60.40.10">
    <property type="entry name" value="Immunoglobulins"/>
    <property type="match status" value="1"/>
</dbReference>
<comment type="caution">
    <text evidence="4">The sequence shown here is derived from an EMBL/GenBank/DDBJ whole genome shotgun (WGS) entry which is preliminary data.</text>
</comment>
<evidence type="ECO:0000256" key="2">
    <source>
        <dbReference type="SAM" id="MobiDB-lite"/>
    </source>
</evidence>
<dbReference type="GO" id="GO:0030424">
    <property type="term" value="C:axon"/>
    <property type="evidence" value="ECO:0007669"/>
    <property type="project" value="TreeGrafter"/>
</dbReference>
<dbReference type="GO" id="GO:0005886">
    <property type="term" value="C:plasma membrane"/>
    <property type="evidence" value="ECO:0007669"/>
    <property type="project" value="TreeGrafter"/>
</dbReference>
<dbReference type="InterPro" id="IPR013783">
    <property type="entry name" value="Ig-like_fold"/>
</dbReference>
<protein>
    <submittedName>
        <fullName evidence="4">Down syndrome cell adhesion molecule-like protein Dscam2</fullName>
    </submittedName>
</protein>
<dbReference type="PANTHER" id="PTHR10075:SF100">
    <property type="entry name" value="FASCICLIN-2"/>
    <property type="match status" value="1"/>
</dbReference>
<evidence type="ECO:0000259" key="3">
    <source>
        <dbReference type="PROSITE" id="PS50835"/>
    </source>
</evidence>
<dbReference type="AlphaFoldDB" id="A0AAV4Y0Q3"/>
<dbReference type="GO" id="GO:0098632">
    <property type="term" value="F:cell-cell adhesion mediator activity"/>
    <property type="evidence" value="ECO:0007669"/>
    <property type="project" value="TreeGrafter"/>
</dbReference>
<name>A0AAV4Y0Q3_CAEEX</name>
<dbReference type="InterPro" id="IPR007110">
    <property type="entry name" value="Ig-like_dom"/>
</dbReference>
<dbReference type="GO" id="GO:0070593">
    <property type="term" value="P:dendrite self-avoidance"/>
    <property type="evidence" value="ECO:0007669"/>
    <property type="project" value="TreeGrafter"/>
</dbReference>
<accession>A0AAV4Y0Q3</accession>